<reference evidence="2" key="1">
    <citation type="journal article" date="2023" name="Mol. Phylogenet. Evol.">
        <title>Genome-scale phylogeny and comparative genomics of the fungal order Sordariales.</title>
        <authorList>
            <person name="Hensen N."/>
            <person name="Bonometti L."/>
            <person name="Westerberg I."/>
            <person name="Brannstrom I.O."/>
            <person name="Guillou S."/>
            <person name="Cros-Aarteil S."/>
            <person name="Calhoun S."/>
            <person name="Haridas S."/>
            <person name="Kuo A."/>
            <person name="Mondo S."/>
            <person name="Pangilinan J."/>
            <person name="Riley R."/>
            <person name="LaButti K."/>
            <person name="Andreopoulos B."/>
            <person name="Lipzen A."/>
            <person name="Chen C."/>
            <person name="Yan M."/>
            <person name="Daum C."/>
            <person name="Ng V."/>
            <person name="Clum A."/>
            <person name="Steindorff A."/>
            <person name="Ohm R.A."/>
            <person name="Martin F."/>
            <person name="Silar P."/>
            <person name="Natvig D.O."/>
            <person name="Lalanne C."/>
            <person name="Gautier V."/>
            <person name="Ament-Velasquez S.L."/>
            <person name="Kruys A."/>
            <person name="Hutchinson M.I."/>
            <person name="Powell A.J."/>
            <person name="Barry K."/>
            <person name="Miller A.N."/>
            <person name="Grigoriev I.V."/>
            <person name="Debuchy R."/>
            <person name="Gladieux P."/>
            <person name="Hiltunen Thoren M."/>
            <person name="Johannesson H."/>
        </authorList>
    </citation>
    <scope>NUCLEOTIDE SEQUENCE</scope>
    <source>
        <strain evidence="2">FGSC 1904</strain>
    </source>
</reference>
<feature type="compositionally biased region" description="Acidic residues" evidence="1">
    <location>
        <begin position="170"/>
        <end position="179"/>
    </location>
</feature>
<organism evidence="2 3">
    <name type="scientific">Sordaria brevicollis</name>
    <dbReference type="NCBI Taxonomy" id="83679"/>
    <lineage>
        <taxon>Eukaryota</taxon>
        <taxon>Fungi</taxon>
        <taxon>Dikarya</taxon>
        <taxon>Ascomycota</taxon>
        <taxon>Pezizomycotina</taxon>
        <taxon>Sordariomycetes</taxon>
        <taxon>Sordariomycetidae</taxon>
        <taxon>Sordariales</taxon>
        <taxon>Sordariaceae</taxon>
        <taxon>Sordaria</taxon>
    </lineage>
</organism>
<feature type="compositionally biased region" description="Low complexity" evidence="1">
    <location>
        <begin position="216"/>
        <end position="226"/>
    </location>
</feature>
<dbReference type="AlphaFoldDB" id="A0AAE0U2D8"/>
<accession>A0AAE0U2D8</accession>
<reference evidence="2" key="2">
    <citation type="submission" date="2023-07" db="EMBL/GenBank/DDBJ databases">
        <authorList>
            <consortium name="Lawrence Berkeley National Laboratory"/>
            <person name="Haridas S."/>
            <person name="Hensen N."/>
            <person name="Bonometti L."/>
            <person name="Westerberg I."/>
            <person name="Brannstrom I.O."/>
            <person name="Guillou S."/>
            <person name="Cros-Aarteil S."/>
            <person name="Calhoun S."/>
            <person name="Kuo A."/>
            <person name="Mondo S."/>
            <person name="Pangilinan J."/>
            <person name="Riley R."/>
            <person name="LaButti K."/>
            <person name="Andreopoulos B."/>
            <person name="Lipzen A."/>
            <person name="Chen C."/>
            <person name="Yanf M."/>
            <person name="Daum C."/>
            <person name="Ng V."/>
            <person name="Clum A."/>
            <person name="Steindorff A."/>
            <person name="Ohm R."/>
            <person name="Martin F."/>
            <person name="Silar P."/>
            <person name="Natvig D."/>
            <person name="Lalanne C."/>
            <person name="Gautier V."/>
            <person name="Ament-velasquez S.L."/>
            <person name="Kruys A."/>
            <person name="Hutchinson M.I."/>
            <person name="Powell A.J."/>
            <person name="Barry K."/>
            <person name="Miller A.N."/>
            <person name="Grigoriev I.V."/>
            <person name="Debuchy R."/>
            <person name="Gladieux P."/>
            <person name="Thoren M.H."/>
            <person name="Johannesson H."/>
        </authorList>
    </citation>
    <scope>NUCLEOTIDE SEQUENCE</scope>
    <source>
        <strain evidence="2">FGSC 1904</strain>
    </source>
</reference>
<gene>
    <name evidence="2" type="ORF">B0T20DRAFT_397824</name>
</gene>
<keyword evidence="3" id="KW-1185">Reference proteome</keyword>
<feature type="compositionally biased region" description="Basic and acidic residues" evidence="1">
    <location>
        <begin position="139"/>
        <end position="152"/>
    </location>
</feature>
<feature type="compositionally biased region" description="Basic and acidic residues" evidence="1">
    <location>
        <begin position="204"/>
        <end position="215"/>
    </location>
</feature>
<proteinExistence type="predicted"/>
<dbReference type="Proteomes" id="UP001281003">
    <property type="component" value="Unassembled WGS sequence"/>
</dbReference>
<feature type="compositionally biased region" description="Low complexity" evidence="1">
    <location>
        <begin position="183"/>
        <end position="197"/>
    </location>
</feature>
<name>A0AAE0U2D8_SORBR</name>
<feature type="compositionally biased region" description="Basic residues" evidence="1">
    <location>
        <begin position="153"/>
        <end position="165"/>
    </location>
</feature>
<comment type="caution">
    <text evidence="2">The sequence shown here is derived from an EMBL/GenBank/DDBJ whole genome shotgun (WGS) entry which is preliminary data.</text>
</comment>
<evidence type="ECO:0000313" key="2">
    <source>
        <dbReference type="EMBL" id="KAK3388311.1"/>
    </source>
</evidence>
<feature type="region of interest" description="Disordered" evidence="1">
    <location>
        <begin position="139"/>
        <end position="226"/>
    </location>
</feature>
<sequence length="240" mass="26825">MSSSRDYNTYLMPHSEASMNNITIKEAGQRMVIYLQGSFQSDDWQFEIAEALKKFGAKYEDLAIANEAIYKVKVGSGIMDYWHSYFILSLNKIVRELPANELEVIKEVVEKLEREEVEAKAGKIGGRVVFPLPLALPKDELDDGGKDNDNARRRPASIKMWKRSTRATDEGGEVSDMVDMDGTSRGTSTSTSTSTSTEDMEEEWPSKRAKIDSDKSGSNNNNNGFITFKTAGAYAVRTYS</sequence>
<protein>
    <submittedName>
        <fullName evidence="2">Uncharacterized protein</fullName>
    </submittedName>
</protein>
<dbReference type="EMBL" id="JAUTDP010000016">
    <property type="protein sequence ID" value="KAK3388311.1"/>
    <property type="molecule type" value="Genomic_DNA"/>
</dbReference>
<evidence type="ECO:0000256" key="1">
    <source>
        <dbReference type="SAM" id="MobiDB-lite"/>
    </source>
</evidence>
<evidence type="ECO:0000313" key="3">
    <source>
        <dbReference type="Proteomes" id="UP001281003"/>
    </source>
</evidence>